<feature type="compositionally biased region" description="Low complexity" evidence="4">
    <location>
        <begin position="135"/>
        <end position="147"/>
    </location>
</feature>
<proteinExistence type="inferred from homology"/>
<sequence length="373" mass="42452">MNYDILIATRNRAAALRMSIPMMLTQSRRPSRLIVADCSDDHAEIAATVQELALQHGVPAVVLNPPAGKARQLNHGLEHVQSPVVMVPDDDSLWFPDTAEQIMQVYERDDADIIGAVCAAESPDLPQDQADRSRQQQQQQKQKQAQSYRMTWTDQARQMLAHPRQRFERRYCPDPFLLHGRACWQGKPVPTWLYEMDAVLVEWMTGFRMSFRTDLIRSVGFDERLAAPSLTWVMDDVDASFNILRDRLIVGARRAKVHHYRWPSRRGSGMAMGVTQVLMAAYVICKHTTPDAPVRRQLAGYARMKLMKYLAAAHTPFGRDRVRGAWRASRCIPDLLKAEPEHLATRYHEAVARCLNVSLEATPQPPDTALNHR</sequence>
<dbReference type="SUPFAM" id="SSF53448">
    <property type="entry name" value="Nucleotide-diphospho-sugar transferases"/>
    <property type="match status" value="1"/>
</dbReference>
<evidence type="ECO:0000313" key="7">
    <source>
        <dbReference type="Proteomes" id="UP001575105"/>
    </source>
</evidence>
<evidence type="ECO:0000313" key="6">
    <source>
        <dbReference type="EMBL" id="MFA9478202.1"/>
    </source>
</evidence>
<dbReference type="GO" id="GO:0016757">
    <property type="term" value="F:glycosyltransferase activity"/>
    <property type="evidence" value="ECO:0007669"/>
    <property type="project" value="UniProtKB-KW"/>
</dbReference>
<dbReference type="PANTHER" id="PTHR43179:SF12">
    <property type="entry name" value="GALACTOFURANOSYLTRANSFERASE GLFT2"/>
    <property type="match status" value="1"/>
</dbReference>
<dbReference type="EMBL" id="JBGUBD010000004">
    <property type="protein sequence ID" value="MFA9478202.1"/>
    <property type="molecule type" value="Genomic_DNA"/>
</dbReference>
<feature type="domain" description="Glycosyltransferase 2-like" evidence="5">
    <location>
        <begin position="5"/>
        <end position="142"/>
    </location>
</feature>
<dbReference type="PANTHER" id="PTHR43179">
    <property type="entry name" value="RHAMNOSYLTRANSFERASE WBBL"/>
    <property type="match status" value="1"/>
</dbReference>
<comment type="similarity">
    <text evidence="1">Belongs to the glycosyltransferase 2 family.</text>
</comment>
<dbReference type="InterPro" id="IPR029044">
    <property type="entry name" value="Nucleotide-diphossugar_trans"/>
</dbReference>
<organism evidence="6 7">
    <name type="scientific">Natronomicrosphaera hydrolytica</name>
    <dbReference type="NCBI Taxonomy" id="3242702"/>
    <lineage>
        <taxon>Bacteria</taxon>
        <taxon>Pseudomonadati</taxon>
        <taxon>Planctomycetota</taxon>
        <taxon>Phycisphaerae</taxon>
        <taxon>Phycisphaerales</taxon>
        <taxon>Phycisphaeraceae</taxon>
        <taxon>Natronomicrosphaera</taxon>
    </lineage>
</organism>
<evidence type="ECO:0000256" key="3">
    <source>
        <dbReference type="ARBA" id="ARBA00022679"/>
    </source>
</evidence>
<accession>A0ABV4U3M5</accession>
<reference evidence="6 7" key="1">
    <citation type="submission" date="2024-08" db="EMBL/GenBank/DDBJ databases">
        <title>Whole-genome sequencing of halo(alkali)philic microorganisms from hypersaline lakes.</title>
        <authorList>
            <person name="Sorokin D.Y."/>
            <person name="Merkel A.Y."/>
            <person name="Messina E."/>
            <person name="Yakimov M."/>
        </authorList>
    </citation>
    <scope>NUCLEOTIDE SEQUENCE [LARGE SCALE GENOMIC DNA]</scope>
    <source>
        <strain evidence="6 7">AB-hyl4</strain>
    </source>
</reference>
<keyword evidence="3 6" id="KW-0808">Transferase</keyword>
<keyword evidence="7" id="KW-1185">Reference proteome</keyword>
<dbReference type="Pfam" id="PF00535">
    <property type="entry name" value="Glycos_transf_2"/>
    <property type="match status" value="1"/>
</dbReference>
<evidence type="ECO:0000259" key="5">
    <source>
        <dbReference type="Pfam" id="PF00535"/>
    </source>
</evidence>
<evidence type="ECO:0000256" key="4">
    <source>
        <dbReference type="SAM" id="MobiDB-lite"/>
    </source>
</evidence>
<comment type="caution">
    <text evidence="6">The sequence shown here is derived from an EMBL/GenBank/DDBJ whole genome shotgun (WGS) entry which is preliminary data.</text>
</comment>
<dbReference type="Proteomes" id="UP001575105">
    <property type="component" value="Unassembled WGS sequence"/>
</dbReference>
<dbReference type="EC" id="2.4.-.-" evidence="6"/>
<dbReference type="RefSeq" id="WP_425345127.1">
    <property type="nucleotide sequence ID" value="NZ_JBGUBD010000004.1"/>
</dbReference>
<feature type="region of interest" description="Disordered" evidence="4">
    <location>
        <begin position="124"/>
        <end position="147"/>
    </location>
</feature>
<evidence type="ECO:0000256" key="2">
    <source>
        <dbReference type="ARBA" id="ARBA00022676"/>
    </source>
</evidence>
<dbReference type="InterPro" id="IPR001173">
    <property type="entry name" value="Glyco_trans_2-like"/>
</dbReference>
<keyword evidence="2 6" id="KW-0328">Glycosyltransferase</keyword>
<evidence type="ECO:0000256" key="1">
    <source>
        <dbReference type="ARBA" id="ARBA00006739"/>
    </source>
</evidence>
<name>A0ABV4U3M5_9BACT</name>
<dbReference type="Gene3D" id="3.90.550.10">
    <property type="entry name" value="Spore Coat Polysaccharide Biosynthesis Protein SpsA, Chain A"/>
    <property type="match status" value="1"/>
</dbReference>
<gene>
    <name evidence="6" type="ORF">ACERK3_07820</name>
</gene>
<protein>
    <submittedName>
        <fullName evidence="6">Glycosyltransferase</fullName>
        <ecNumber evidence="6">2.4.-.-</ecNumber>
    </submittedName>
</protein>